<evidence type="ECO:0000256" key="1">
    <source>
        <dbReference type="SAM" id="Phobius"/>
    </source>
</evidence>
<keyword evidence="1" id="KW-1133">Transmembrane helix</keyword>
<keyword evidence="1" id="KW-0472">Membrane</keyword>
<proteinExistence type="predicted"/>
<dbReference type="EMBL" id="JAIWJX010000002">
    <property type="protein sequence ID" value="MCK6259285.1"/>
    <property type="molecule type" value="Genomic_DNA"/>
</dbReference>
<evidence type="ECO:0000313" key="2">
    <source>
        <dbReference type="EMBL" id="MCK6259285.1"/>
    </source>
</evidence>
<dbReference type="AlphaFoldDB" id="A0A9X2BFZ7"/>
<comment type="caution">
    <text evidence="2">The sequence shown here is derived from an EMBL/GenBank/DDBJ whole genome shotgun (WGS) entry which is preliminary data.</text>
</comment>
<keyword evidence="1" id="KW-0812">Transmembrane</keyword>
<gene>
    <name evidence="2" type="ORF">LCY76_22170</name>
</gene>
<name>A0A9X2BFZ7_9BACL</name>
<reference evidence="2" key="1">
    <citation type="submission" date="2021-09" db="EMBL/GenBank/DDBJ databases">
        <title>Genome analysis of Fictibacillus sp. KIGAM418 isolated from marine sediment.</title>
        <authorList>
            <person name="Seo M.-J."/>
            <person name="Cho E.-S."/>
            <person name="Hwang C.Y."/>
        </authorList>
    </citation>
    <scope>NUCLEOTIDE SEQUENCE</scope>
    <source>
        <strain evidence="2">KIGAM418</strain>
    </source>
</reference>
<feature type="transmembrane region" description="Helical" evidence="1">
    <location>
        <begin position="6"/>
        <end position="27"/>
    </location>
</feature>
<dbReference type="Proteomes" id="UP001139011">
    <property type="component" value="Unassembled WGS sequence"/>
</dbReference>
<protein>
    <submittedName>
        <fullName evidence="2">Uncharacterized protein</fullName>
    </submittedName>
</protein>
<evidence type="ECO:0000313" key="3">
    <source>
        <dbReference type="Proteomes" id="UP001139011"/>
    </source>
</evidence>
<organism evidence="2 3">
    <name type="scientific">Fictibacillus marinisediminis</name>
    <dbReference type="NCBI Taxonomy" id="2878389"/>
    <lineage>
        <taxon>Bacteria</taxon>
        <taxon>Bacillati</taxon>
        <taxon>Bacillota</taxon>
        <taxon>Bacilli</taxon>
        <taxon>Bacillales</taxon>
        <taxon>Fictibacillaceae</taxon>
        <taxon>Fictibacillus</taxon>
    </lineage>
</organism>
<keyword evidence="3" id="KW-1185">Reference proteome</keyword>
<accession>A0A9X2BFZ7</accession>
<sequence length="78" mass="9267">MEQSVYLIAIILFTVNVMFQKAVSLMITRVEQAILVKEQKYRVVNLLAKAVKKKERPLFKPINNYKQERRKVKWIDTS</sequence>
<dbReference type="RefSeq" id="WP_248254468.1">
    <property type="nucleotide sequence ID" value="NZ_JAIWJX010000002.1"/>
</dbReference>